<evidence type="ECO:0000256" key="2">
    <source>
        <dbReference type="ARBA" id="ARBA00023027"/>
    </source>
</evidence>
<dbReference type="Proteomes" id="UP000321798">
    <property type="component" value="Unassembled WGS sequence"/>
</dbReference>
<dbReference type="OrthoDB" id="4324715at2"/>
<proteinExistence type="predicted"/>
<dbReference type="SUPFAM" id="SSF51735">
    <property type="entry name" value="NAD(P)-binding Rossmann-fold domains"/>
    <property type="match status" value="1"/>
</dbReference>
<evidence type="ECO:0000259" key="3">
    <source>
        <dbReference type="Pfam" id="PF02826"/>
    </source>
</evidence>
<dbReference type="InterPro" id="IPR036291">
    <property type="entry name" value="NAD(P)-bd_dom_sf"/>
</dbReference>
<dbReference type="Pfam" id="PF02826">
    <property type="entry name" value="2-Hacid_dh_C"/>
    <property type="match status" value="1"/>
</dbReference>
<dbReference type="GO" id="GO:0051287">
    <property type="term" value="F:NAD binding"/>
    <property type="evidence" value="ECO:0007669"/>
    <property type="project" value="InterPro"/>
</dbReference>
<evidence type="ECO:0000313" key="4">
    <source>
        <dbReference type="EMBL" id="GEP69100.1"/>
    </source>
</evidence>
<evidence type="ECO:0000256" key="1">
    <source>
        <dbReference type="ARBA" id="ARBA00023002"/>
    </source>
</evidence>
<dbReference type="InterPro" id="IPR006140">
    <property type="entry name" value="D-isomer_DH_NAD-bd"/>
</dbReference>
<gene>
    <name evidence="4" type="ORF">CSO01_18150</name>
</gene>
<dbReference type="SUPFAM" id="SSF52283">
    <property type="entry name" value="Formate/glycerate dehydrogenase catalytic domain-like"/>
    <property type="match status" value="1"/>
</dbReference>
<dbReference type="PANTHER" id="PTHR43333:SF1">
    <property type="entry name" value="D-ISOMER SPECIFIC 2-HYDROXYACID DEHYDROGENASE NAD-BINDING DOMAIN-CONTAINING PROTEIN"/>
    <property type="match status" value="1"/>
</dbReference>
<protein>
    <submittedName>
        <fullName evidence="4">Dihydrofolate reductase</fullName>
    </submittedName>
</protein>
<keyword evidence="5" id="KW-1185">Reference proteome</keyword>
<dbReference type="EMBL" id="BKAL01000006">
    <property type="protein sequence ID" value="GEP69100.1"/>
    <property type="molecule type" value="Genomic_DNA"/>
</dbReference>
<evidence type="ECO:0000313" key="5">
    <source>
        <dbReference type="Proteomes" id="UP000321798"/>
    </source>
</evidence>
<dbReference type="AlphaFoldDB" id="A0A512PD14"/>
<keyword evidence="1" id="KW-0560">Oxidoreductase</keyword>
<dbReference type="Gene3D" id="3.40.50.720">
    <property type="entry name" value="NAD(P)-binding Rossmann-like Domain"/>
    <property type="match status" value="2"/>
</dbReference>
<comment type="caution">
    <text evidence="4">The sequence shown here is derived from an EMBL/GenBank/DDBJ whole genome shotgun (WGS) entry which is preliminary data.</text>
</comment>
<organism evidence="4 5">
    <name type="scientific">Cellulomonas soli</name>
    <dbReference type="NCBI Taxonomy" id="931535"/>
    <lineage>
        <taxon>Bacteria</taxon>
        <taxon>Bacillati</taxon>
        <taxon>Actinomycetota</taxon>
        <taxon>Actinomycetes</taxon>
        <taxon>Micrococcales</taxon>
        <taxon>Cellulomonadaceae</taxon>
        <taxon>Cellulomonas</taxon>
    </lineage>
</organism>
<dbReference type="PANTHER" id="PTHR43333">
    <property type="entry name" value="2-HACID_DH_C DOMAIN-CONTAINING PROTEIN"/>
    <property type="match status" value="1"/>
</dbReference>
<reference evidence="4 5" key="1">
    <citation type="submission" date="2019-07" db="EMBL/GenBank/DDBJ databases">
        <title>Whole genome shotgun sequence of Cellulomonas soli NBRC 109434.</title>
        <authorList>
            <person name="Hosoyama A."/>
            <person name="Uohara A."/>
            <person name="Ohji S."/>
            <person name="Ichikawa N."/>
        </authorList>
    </citation>
    <scope>NUCLEOTIDE SEQUENCE [LARGE SCALE GENOMIC DNA]</scope>
    <source>
        <strain evidence="4 5">NBRC 109434</strain>
    </source>
</reference>
<dbReference type="RefSeq" id="WP_146952872.1">
    <property type="nucleotide sequence ID" value="NZ_BAABBJ010000006.1"/>
</dbReference>
<sequence>MSHQLSVLPSRPEWAVEALRSVDVDPVPPDENTEGLIWLGFHDPEGLIAAVRRLPALRWVQLPSAGVDDFVDAGALDPRIVWTSAKGAYAEPVAEHALTLLLAGLRQIPGRARATDWGVPAGTSLYGRRVLIVGAGGVALELVRLLRPFRSEITIVRRQAAEVADVHRTITSSALADVLPTMDAVVLAAAMTSGTTSLIDASALASMPPHSVLVNVARGGLVDLEAVAALPRGTGPASVLLDVTAPEPLPAGHPLWTDERVLITPHTADTWDMIRPLLARRVAENAARFRRGLALIGEIDLDHGY</sequence>
<accession>A0A512PD14</accession>
<feature type="domain" description="D-isomer specific 2-hydroxyacid dehydrogenase NAD-binding" evidence="3">
    <location>
        <begin position="104"/>
        <end position="268"/>
    </location>
</feature>
<keyword evidence="2" id="KW-0520">NAD</keyword>
<dbReference type="GO" id="GO:0016491">
    <property type="term" value="F:oxidoreductase activity"/>
    <property type="evidence" value="ECO:0007669"/>
    <property type="project" value="UniProtKB-KW"/>
</dbReference>
<name>A0A512PD14_9CELL</name>